<dbReference type="Gene3D" id="1.20.1260.20">
    <property type="entry name" value="PPE superfamily"/>
    <property type="match status" value="1"/>
</dbReference>
<keyword evidence="3" id="KW-1185">Reference proteome</keyword>
<accession>A0A366DKT0</accession>
<dbReference type="STRING" id="1210090.GCA_001613185_01662"/>
<reference evidence="2 3" key="1">
    <citation type="submission" date="2018-06" db="EMBL/GenBank/DDBJ databases">
        <title>Genomic Encyclopedia of Type Strains, Phase IV (KMG-IV): sequencing the most valuable type-strain genomes for metagenomic binning, comparative biology and taxonomic classification.</title>
        <authorList>
            <person name="Goeker M."/>
        </authorList>
    </citation>
    <scope>NUCLEOTIDE SEQUENCE [LARGE SCALE GENOMIC DNA]</scope>
    <source>
        <strain evidence="2 3">DSM 44599</strain>
    </source>
</reference>
<comment type="caution">
    <text evidence="2">The sequence shown here is derived from an EMBL/GenBank/DDBJ whole genome shotgun (WGS) entry which is preliminary data.</text>
</comment>
<name>A0A366DKT0_9NOCA</name>
<sequence>MDAAARAAADALTARRRALASAAETSSAGIDSAYAPDRERFGAYTHAEIWENVHERLDPGALGATAAAWQAGADAVGEAFQTFADTTAREFARWSGESAFAAERATRTFLGVGAQAQDVCRAVQRLMELNRDAAQTVRAAIPPPGHYVPLDDPAAEAVFGGRRRLDHDLAAAAEQADAADAMTYLYSPTMPATGDNVPRFPTVDGPASGGSGAR</sequence>
<dbReference type="Proteomes" id="UP000252586">
    <property type="component" value="Unassembled WGS sequence"/>
</dbReference>
<evidence type="ECO:0000256" key="1">
    <source>
        <dbReference type="SAM" id="MobiDB-lite"/>
    </source>
</evidence>
<dbReference type="RefSeq" id="WP_232331676.1">
    <property type="nucleotide sequence ID" value="NZ_CP107943.1"/>
</dbReference>
<evidence type="ECO:0008006" key="4">
    <source>
        <dbReference type="Google" id="ProtNLM"/>
    </source>
</evidence>
<evidence type="ECO:0000313" key="3">
    <source>
        <dbReference type="Proteomes" id="UP000252586"/>
    </source>
</evidence>
<dbReference type="EMBL" id="QNRE01000005">
    <property type="protein sequence ID" value="RBO90682.1"/>
    <property type="molecule type" value="Genomic_DNA"/>
</dbReference>
<feature type="region of interest" description="Disordered" evidence="1">
    <location>
        <begin position="194"/>
        <end position="214"/>
    </location>
</feature>
<protein>
    <recommendedName>
        <fullName evidence="4">PPE family protein</fullName>
    </recommendedName>
</protein>
<dbReference type="InterPro" id="IPR038332">
    <property type="entry name" value="PPE_sf"/>
</dbReference>
<organism evidence="2 3">
    <name type="scientific">Nocardia puris</name>
    <dbReference type="NCBI Taxonomy" id="208602"/>
    <lineage>
        <taxon>Bacteria</taxon>
        <taxon>Bacillati</taxon>
        <taxon>Actinomycetota</taxon>
        <taxon>Actinomycetes</taxon>
        <taxon>Mycobacteriales</taxon>
        <taxon>Nocardiaceae</taxon>
        <taxon>Nocardia</taxon>
    </lineage>
</organism>
<dbReference type="AlphaFoldDB" id="A0A366DKT0"/>
<gene>
    <name evidence="2" type="ORF">DFR74_10584</name>
</gene>
<proteinExistence type="predicted"/>
<evidence type="ECO:0000313" key="2">
    <source>
        <dbReference type="EMBL" id="RBO90682.1"/>
    </source>
</evidence>